<dbReference type="PROSITE" id="PS51257">
    <property type="entry name" value="PROKAR_LIPOPROTEIN"/>
    <property type="match status" value="1"/>
</dbReference>
<reference evidence="2" key="3">
    <citation type="submission" date="2000-05" db="EMBL/GenBank/DDBJ databases">
        <authorList>
            <person name="Cheuk R."/>
            <person name="Shinn P."/>
            <person name="Brooks S."/>
            <person name="Buehler E."/>
            <person name="Chao Q."/>
            <person name="Johnson-Hopson C."/>
            <person name="Khan S."/>
            <person name="Kim C."/>
            <person name="Altafi H."/>
            <person name="Bei B."/>
            <person name="Chin C."/>
            <person name="Chiou J."/>
            <person name="Choi E."/>
            <person name="Conn L."/>
            <person name="Conway A."/>
            <person name="Gonzalez A."/>
            <person name="Hansen N."/>
            <person name="Howing B."/>
            <person name="Koo T."/>
            <person name="Lam B."/>
            <person name="Lee J."/>
            <person name="Lenz C."/>
            <person name="Li J."/>
            <person name="Liu A."/>
            <person name="Liu J."/>
            <person name="Liu S."/>
            <person name="Mukharsky N."/>
            <person name="Nguyen M."/>
            <person name="Palm C."/>
            <person name="Pham P."/>
            <person name="Sakano H."/>
            <person name="Schwartz J."/>
            <person name="Southwick A."/>
            <person name="Thaveri A."/>
            <person name="Toriumi M."/>
            <person name="Vaysberg M."/>
            <person name="Yu G."/>
            <person name="Davis R."/>
            <person name="Federspiel N."/>
            <person name="Theologis A."/>
            <person name="Ecker J."/>
        </authorList>
    </citation>
    <scope>NUCLEOTIDE SEQUENCE</scope>
</reference>
<feature type="signal peptide" evidence="1">
    <location>
        <begin position="1"/>
        <end position="28"/>
    </location>
</feature>
<feature type="chain" id="PRO_5004333655" evidence="1">
    <location>
        <begin position="29"/>
        <end position="80"/>
    </location>
</feature>
<reference key="1">
    <citation type="journal article" date="2000" name="Nature">
        <title>Sequence and analysis of chromosome 1 of the plant Arabidopsis thaliana.</title>
        <authorList>
            <person name="Theologis A."/>
            <person name="Ecker J.R."/>
            <person name="Palm C.J."/>
            <person name="Federspiel N.A."/>
            <person name="Kaul S."/>
            <person name="White O."/>
            <person name="Alonso J."/>
            <person name="Altafi H."/>
            <person name="Araujo R."/>
            <person name="Bowman C.L."/>
            <person name="Brooks S.Y."/>
            <person name="Buehler E."/>
            <person name="Chan A."/>
            <person name="Chao Q."/>
            <person name="Chen H."/>
            <person name="Cheuk R.F."/>
            <person name="Chin C.W."/>
            <person name="Chung M.K."/>
            <person name="Conn L."/>
            <person name="Conway A.B."/>
            <person name="Conway A.R."/>
            <person name="Creasy T.H."/>
            <person name="Dewar K."/>
            <person name="Dunn P."/>
            <person name="Etgu P."/>
            <person name="Feldblyum T.V."/>
            <person name="Feng J."/>
            <person name="Fong B."/>
            <person name="Fujii C.Y."/>
            <person name="Gill J.E."/>
            <person name="Goldsmith A.D."/>
            <person name="Haas B."/>
            <person name="Hansen N.F."/>
            <person name="Hughes B."/>
            <person name="Huizar L."/>
            <person name="Hunter J.L."/>
            <person name="Jenkins J."/>
            <person name="Johnson-Hopson C."/>
            <person name="Khan S."/>
            <person name="Khaykin E."/>
            <person name="Kim C.J."/>
            <person name="Koo H.L."/>
            <person name="Kremenetskaia I."/>
            <person name="Kurtz D.B."/>
            <person name="Kwan A."/>
            <person name="Lam B."/>
            <person name="Langin-Hooper S."/>
            <person name="Lee A."/>
            <person name="Lee J.M."/>
            <person name="Lenz C.A."/>
            <person name="Li J.H."/>
            <person name="Li Y."/>
            <person name="Lin X."/>
            <person name="Liu S.X."/>
            <person name="Liu Z.A."/>
            <person name="Luros J.S."/>
            <person name="Maiti R."/>
            <person name="Marziali A."/>
            <person name="Militscher J."/>
            <person name="Miranda M."/>
            <person name="Nguyen M."/>
            <person name="Nierman W.C."/>
            <person name="Osborne B.I."/>
            <person name="Pai G."/>
            <person name="Peterson J."/>
            <person name="Pham P.K."/>
            <person name="Rizzo M."/>
            <person name="Rooney T."/>
            <person name="Rowley D."/>
            <person name="Sakano H."/>
            <person name="Salzberg S.L."/>
            <person name="Schwartz J.R."/>
            <person name="Shinn P."/>
            <person name="Southwick A.M."/>
            <person name="Sun H."/>
            <person name="Tallon L.J."/>
            <person name="Tambunga G."/>
            <person name="Toriumi M.J."/>
            <person name="Town C.D."/>
            <person name="Utterback T."/>
            <person name="Van Aken S."/>
            <person name="Vaysberg M."/>
            <person name="Vysotskaia V.S."/>
            <person name="Walker M."/>
            <person name="Wu D."/>
            <person name="Yu G."/>
            <person name="Fraser C.M."/>
            <person name="Venter J.C."/>
            <person name="Davis R.W."/>
        </authorList>
    </citation>
    <scope>NUCLEOTIDE SEQUENCE [LARGE SCALE GENOMIC DNA]</scope>
    <source>
        <strain>cv. Columbia</strain>
    </source>
</reference>
<accession>Q9MA05</accession>
<proteinExistence type="predicted"/>
<dbReference type="ExpressionAtlas" id="Q9MA05">
    <property type="expression patterns" value="baseline and differential"/>
</dbReference>
<organism evidence="2">
    <name type="scientific">Arabidopsis thaliana</name>
    <name type="common">Mouse-ear cress</name>
    <dbReference type="NCBI Taxonomy" id="3702"/>
    <lineage>
        <taxon>Eukaryota</taxon>
        <taxon>Viridiplantae</taxon>
        <taxon>Streptophyta</taxon>
        <taxon>Embryophyta</taxon>
        <taxon>Tracheophyta</taxon>
        <taxon>Spermatophyta</taxon>
        <taxon>Magnoliopsida</taxon>
        <taxon>eudicotyledons</taxon>
        <taxon>Gunneridae</taxon>
        <taxon>Pentapetalae</taxon>
        <taxon>rosids</taxon>
        <taxon>malvids</taxon>
        <taxon>Brassicales</taxon>
        <taxon>Brassicaceae</taxon>
        <taxon>Camelineae</taxon>
        <taxon>Arabidopsis</taxon>
    </lineage>
</organism>
<dbReference type="AlphaFoldDB" id="Q9MA05"/>
<keyword evidence="1" id="KW-0732">Signal</keyword>
<reference evidence="2" key="2">
    <citation type="submission" date="2000-02" db="EMBL/GenBank/DDBJ databases">
        <title>Genomic sequence for Arabidopsis thaliana BAC F20B17 from chromosome I.</title>
        <authorList>
            <person name="Khan S."/>
            <person name="Brooks S."/>
            <person name="Buehler E."/>
            <person name="Chao Q."/>
            <person name="Johnson-Hopson C."/>
            <person name="Kim C."/>
            <person name="Shinn P."/>
            <person name="Altafi H."/>
            <person name="Bei Q."/>
            <person name="Chin C."/>
            <person name="Chiou J."/>
            <person name="Choi E."/>
            <person name="Conn L."/>
            <person name="Conway A."/>
            <person name="Gonzales A."/>
            <person name="Hansen N."/>
            <person name="Howng B."/>
            <person name="Koo T."/>
            <person name="Lam B."/>
            <person name="Lee J."/>
            <person name="Lenz C."/>
            <person name="Li J."/>
            <person name="Liu A."/>
            <person name="Liu K."/>
            <person name="Liu S."/>
            <person name="Mukharsky N."/>
            <person name="Nguyen M."/>
            <person name="Palm C."/>
            <person name="Pham P."/>
            <person name="Sakano H."/>
            <person name="Schwartz J."/>
            <person name="Southwick A."/>
            <person name="Thaveri A."/>
            <person name="Toriumi M."/>
            <person name="Vaysberg M."/>
            <person name="Yu G."/>
            <person name="Federspiel N.A."/>
            <person name="Theologis A."/>
            <person name="Ecker J.R."/>
        </authorList>
    </citation>
    <scope>NUCLEOTIDE SEQUENCE</scope>
</reference>
<sequence length="80" mass="9164">MFKKATLNLSLAPLLLVFLFLLSCVVHGVDEKKILSVHNNIWSPKKSYEASTSCFSRSLGQFYFHQRLTNRRDTVSFALV</sequence>
<dbReference type="EMBL" id="AC010793">
    <property type="protein sequence ID" value="AAF68119.1"/>
    <property type="molecule type" value="Genomic_DNA"/>
</dbReference>
<protein>
    <submittedName>
        <fullName evidence="2">F20B17.15</fullName>
    </submittedName>
</protein>
<evidence type="ECO:0000313" key="2">
    <source>
        <dbReference type="EMBL" id="AAF68119.1"/>
    </source>
</evidence>
<evidence type="ECO:0000256" key="1">
    <source>
        <dbReference type="SAM" id="SignalP"/>
    </source>
</evidence>
<name>Q9MA05_ARATH</name>